<keyword evidence="3" id="KW-1185">Reference proteome</keyword>
<dbReference type="Pfam" id="PF09723">
    <property type="entry name" value="Zn_ribbon_8"/>
    <property type="match status" value="1"/>
</dbReference>
<dbReference type="InterPro" id="IPR013429">
    <property type="entry name" value="Regulatory_FmdB_Zinc_ribbon"/>
</dbReference>
<gene>
    <name evidence="2" type="ORF">EDD71_1097</name>
</gene>
<dbReference type="AlphaFoldDB" id="A0A4R7KPR3"/>
<protein>
    <submittedName>
        <fullName evidence="2">Putative FmdB family regulatory protein</fullName>
    </submittedName>
</protein>
<dbReference type="Gene3D" id="2.20.28.30">
    <property type="entry name" value="RNA polymerase ii, chain L"/>
    <property type="match status" value="1"/>
</dbReference>
<dbReference type="EMBL" id="SOAZ01000009">
    <property type="protein sequence ID" value="TDT61005.1"/>
    <property type="molecule type" value="Genomic_DNA"/>
</dbReference>
<organism evidence="2 3">
    <name type="scientific">Fonticella tunisiensis</name>
    <dbReference type="NCBI Taxonomy" id="1096341"/>
    <lineage>
        <taxon>Bacteria</taxon>
        <taxon>Bacillati</taxon>
        <taxon>Bacillota</taxon>
        <taxon>Clostridia</taxon>
        <taxon>Eubacteriales</taxon>
        <taxon>Clostridiaceae</taxon>
        <taxon>Fonticella</taxon>
    </lineage>
</organism>
<reference evidence="2 3" key="1">
    <citation type="submission" date="2019-03" db="EMBL/GenBank/DDBJ databases">
        <title>Genomic Encyclopedia of Type Strains, Phase IV (KMG-IV): sequencing the most valuable type-strain genomes for metagenomic binning, comparative biology and taxonomic classification.</title>
        <authorList>
            <person name="Goeker M."/>
        </authorList>
    </citation>
    <scope>NUCLEOTIDE SEQUENCE [LARGE SCALE GENOMIC DNA]</scope>
    <source>
        <strain evidence="2 3">DSM 24455</strain>
    </source>
</reference>
<proteinExistence type="predicted"/>
<evidence type="ECO:0000313" key="2">
    <source>
        <dbReference type="EMBL" id="TDT61005.1"/>
    </source>
</evidence>
<dbReference type="OrthoDB" id="9813321at2"/>
<comment type="caution">
    <text evidence="2">The sequence shown here is derived from an EMBL/GenBank/DDBJ whole genome shotgun (WGS) entry which is preliminary data.</text>
</comment>
<dbReference type="SMART" id="SM00834">
    <property type="entry name" value="CxxC_CXXC_SSSS"/>
    <property type="match status" value="1"/>
</dbReference>
<dbReference type="Proteomes" id="UP000295325">
    <property type="component" value="Unassembled WGS sequence"/>
</dbReference>
<accession>A0A4R7KPR3</accession>
<name>A0A4R7KPR3_9CLOT</name>
<sequence>MPLFNYECENCGKKFEEFVMSSSEKVSCPNCKSEKVKKQLPTRLCSAGSDEGANAGGRGCG</sequence>
<dbReference type="NCBIfam" id="TIGR02605">
    <property type="entry name" value="CxxC_CxxC_SSSS"/>
    <property type="match status" value="1"/>
</dbReference>
<feature type="domain" description="Putative regulatory protein FmdB zinc ribbon" evidence="1">
    <location>
        <begin position="1"/>
        <end position="41"/>
    </location>
</feature>
<dbReference type="RefSeq" id="WP_133627973.1">
    <property type="nucleotide sequence ID" value="NZ_SOAZ01000009.1"/>
</dbReference>
<evidence type="ECO:0000313" key="3">
    <source>
        <dbReference type="Proteomes" id="UP000295325"/>
    </source>
</evidence>
<evidence type="ECO:0000259" key="1">
    <source>
        <dbReference type="SMART" id="SM00834"/>
    </source>
</evidence>